<dbReference type="GO" id="GO:0000272">
    <property type="term" value="P:polysaccharide catabolic process"/>
    <property type="evidence" value="ECO:0007669"/>
    <property type="project" value="UniProtKB-KW"/>
</dbReference>
<gene>
    <name evidence="7" type="ORF">BJ971_005697</name>
</gene>
<dbReference type="PROSITE" id="PS50853">
    <property type="entry name" value="FN3"/>
    <property type="match status" value="3"/>
</dbReference>
<dbReference type="Proteomes" id="UP000578112">
    <property type="component" value="Unassembled WGS sequence"/>
</dbReference>
<protein>
    <submittedName>
        <fullName evidence="7">Putative RNA-binding protein with TRAM domain</fullName>
    </submittedName>
</protein>
<keyword evidence="3" id="KW-0624">Polysaccharide degradation</keyword>
<evidence type="ECO:0000313" key="8">
    <source>
        <dbReference type="Proteomes" id="UP000578112"/>
    </source>
</evidence>
<dbReference type="RefSeq" id="WP_239087848.1">
    <property type="nucleotide sequence ID" value="NZ_BOMK01000081.1"/>
</dbReference>
<dbReference type="SUPFAM" id="SSF49265">
    <property type="entry name" value="Fibronectin type III"/>
    <property type="match status" value="2"/>
</dbReference>
<feature type="domain" description="Fibronectin type-III" evidence="6">
    <location>
        <begin position="604"/>
        <end position="691"/>
    </location>
</feature>
<dbReference type="Pfam" id="PF00041">
    <property type="entry name" value="fn3"/>
    <property type="match status" value="2"/>
</dbReference>
<keyword evidence="3" id="KW-0119">Carbohydrate metabolism</keyword>
<evidence type="ECO:0000313" key="7">
    <source>
        <dbReference type="EMBL" id="MBB4765141.1"/>
    </source>
</evidence>
<keyword evidence="5" id="KW-0472">Membrane</keyword>
<keyword evidence="2" id="KW-0326">Glycosidase</keyword>
<feature type="compositionally biased region" description="Pro residues" evidence="4">
    <location>
        <begin position="394"/>
        <end position="414"/>
    </location>
</feature>
<evidence type="ECO:0000256" key="3">
    <source>
        <dbReference type="ARBA" id="ARBA00023326"/>
    </source>
</evidence>
<evidence type="ECO:0000259" key="6">
    <source>
        <dbReference type="PROSITE" id="PS50853"/>
    </source>
</evidence>
<feature type="transmembrane region" description="Helical" evidence="5">
    <location>
        <begin position="21"/>
        <end position="44"/>
    </location>
</feature>
<feature type="compositionally biased region" description="Low complexity" evidence="4">
    <location>
        <begin position="416"/>
        <end position="428"/>
    </location>
</feature>
<reference evidence="7 8" key="1">
    <citation type="submission" date="2020-08" db="EMBL/GenBank/DDBJ databases">
        <title>Sequencing the genomes of 1000 actinobacteria strains.</title>
        <authorList>
            <person name="Klenk H.-P."/>
        </authorList>
    </citation>
    <scope>NUCLEOTIDE SEQUENCE [LARGE SCALE GENOMIC DNA]</scope>
    <source>
        <strain evidence="7 8">DSM 43149</strain>
    </source>
</reference>
<evidence type="ECO:0000256" key="5">
    <source>
        <dbReference type="SAM" id="Phobius"/>
    </source>
</evidence>
<evidence type="ECO:0000256" key="4">
    <source>
        <dbReference type="SAM" id="MobiDB-lite"/>
    </source>
</evidence>
<organism evidence="7 8">
    <name type="scientific">Actinoplanes digitatis</name>
    <dbReference type="NCBI Taxonomy" id="1868"/>
    <lineage>
        <taxon>Bacteria</taxon>
        <taxon>Bacillati</taxon>
        <taxon>Actinomycetota</taxon>
        <taxon>Actinomycetes</taxon>
        <taxon>Micromonosporales</taxon>
        <taxon>Micromonosporaceae</taxon>
        <taxon>Actinoplanes</taxon>
    </lineage>
</organism>
<feature type="domain" description="Fibronectin type-III" evidence="6">
    <location>
        <begin position="415"/>
        <end position="504"/>
    </location>
</feature>
<dbReference type="InterPro" id="IPR050991">
    <property type="entry name" value="ECM_Regulatory_Proteins"/>
</dbReference>
<feature type="domain" description="Fibronectin type-III" evidence="6">
    <location>
        <begin position="507"/>
        <end position="603"/>
    </location>
</feature>
<sequence length="879" mass="90940">MAGADVVVQQPRRRWRSRGGLVTIGTVLSLVIGLGLTVLGLGAADQAVASFDAASWVWSRTQGEVARINGVTARVDTRVDVPKARGHELLVTQNDRFVILRDQQTGVISSMDLATLQVFVRQTMTAGIGVSVALHEDSAFVIDAVQGEVRQLDPRQLTPIGQSLRFPPGITGGVFDGEGRLWIAAPSEGTVTAIKAAPLPDGSAGAGGGDQTVAGPTRVRTDPVAPASHDLAISTLEDGVAVLNRTTNALTTIRDDRKAVTPLPLAGPGTLPAHTDGAVVPVTVPDARHVYAVRDAAPVADFAVPGDGAALQPAVAWKGYFYVADESTGAVHVFDTAGREQTGIGFKTPGPLELEVRENYLFINAPGSSTARVVDDAHRVRVVDKYADDVLGGDPPPTPPDPPPPPKPKKPPVSEPGAPRGVRAAAGNAEARVTWQAAAPNGAAITRYVVEGAGQTFQVGANQRALNVTGLTNGETYKFAVHAVNKKGDGPARTSNSVRPTAEVPDPPASAAAEAKPDGTVRVTWPAANGQGLDIVRYAVTAVSDGTSAPIGEAKGDTGLTIKDGELDYGKQYAFTVVAINERGAGSKASPVSNSVVPFAKPGRPENIDAATVSDQAGAIKVTWAAPAENGRPITKYVVAAGGRSTDVTDGTGVTLTGFGTGESIAVEVRAVNEAGDGEAATATARTLPKPVVTLTDTSATFNTATVSFSVEAGGAAPTCTVKASGGGSATGSCSSLKVTGLKPSTDYTLTVTAKTAAGTSDAKSRAQQTSALYGTATCRNGENGDTATYCNEDRPGRNGNEIFSVTRQDNGSQVGWAEPGTRLEAYCKKKGDSIDSYIYNSHKESDWWIQVNYSGKNYIPFAWLNLDGGDDVNDLPTC</sequence>
<dbReference type="Gene3D" id="2.60.40.10">
    <property type="entry name" value="Immunoglobulins"/>
    <property type="match status" value="4"/>
</dbReference>
<dbReference type="GO" id="GO:0016798">
    <property type="term" value="F:hydrolase activity, acting on glycosyl bonds"/>
    <property type="evidence" value="ECO:0007669"/>
    <property type="project" value="UniProtKB-KW"/>
</dbReference>
<name>A0A7W7MSA8_9ACTN</name>
<accession>A0A7W7MSA8</accession>
<evidence type="ECO:0000256" key="2">
    <source>
        <dbReference type="ARBA" id="ARBA00023295"/>
    </source>
</evidence>
<dbReference type="PANTHER" id="PTHR46708">
    <property type="entry name" value="TENASCIN"/>
    <property type="match status" value="1"/>
</dbReference>
<keyword evidence="5" id="KW-1133">Transmembrane helix</keyword>
<dbReference type="AlphaFoldDB" id="A0A7W7MSA8"/>
<proteinExistence type="predicted"/>
<dbReference type="SUPFAM" id="SSF51004">
    <property type="entry name" value="C-terminal (heme d1) domain of cytochrome cd1-nitrite reductase"/>
    <property type="match status" value="1"/>
</dbReference>
<dbReference type="PANTHER" id="PTHR46708:SF2">
    <property type="entry name" value="FIBRONECTIN TYPE-III DOMAIN-CONTAINING PROTEIN"/>
    <property type="match status" value="1"/>
</dbReference>
<comment type="caution">
    <text evidence="7">The sequence shown here is derived from an EMBL/GenBank/DDBJ whole genome shotgun (WGS) entry which is preliminary data.</text>
</comment>
<dbReference type="InterPro" id="IPR013783">
    <property type="entry name" value="Ig-like_fold"/>
</dbReference>
<keyword evidence="1" id="KW-0677">Repeat</keyword>
<dbReference type="SMART" id="SM00060">
    <property type="entry name" value="FN3"/>
    <property type="match status" value="4"/>
</dbReference>
<dbReference type="EMBL" id="JACHNH010000001">
    <property type="protein sequence ID" value="MBB4765141.1"/>
    <property type="molecule type" value="Genomic_DNA"/>
</dbReference>
<keyword evidence="8" id="KW-1185">Reference proteome</keyword>
<feature type="region of interest" description="Disordered" evidence="4">
    <location>
        <begin position="488"/>
        <end position="517"/>
    </location>
</feature>
<dbReference type="InterPro" id="IPR011048">
    <property type="entry name" value="Haem_d1_sf"/>
</dbReference>
<evidence type="ECO:0000256" key="1">
    <source>
        <dbReference type="ARBA" id="ARBA00022737"/>
    </source>
</evidence>
<dbReference type="InterPro" id="IPR003961">
    <property type="entry name" value="FN3_dom"/>
</dbReference>
<feature type="region of interest" description="Disordered" evidence="4">
    <location>
        <begin position="387"/>
        <end position="428"/>
    </location>
</feature>
<keyword evidence="5" id="KW-0812">Transmembrane</keyword>
<keyword evidence="2" id="KW-0378">Hydrolase</keyword>
<dbReference type="CDD" id="cd00063">
    <property type="entry name" value="FN3"/>
    <property type="match status" value="4"/>
</dbReference>
<dbReference type="InterPro" id="IPR036116">
    <property type="entry name" value="FN3_sf"/>
</dbReference>